<dbReference type="InterPro" id="IPR022125">
    <property type="entry name" value="U3snoRNP10_N"/>
</dbReference>
<dbReference type="Pfam" id="PF12397">
    <property type="entry name" value="U3snoRNP10"/>
    <property type="match status" value="1"/>
</dbReference>
<reference evidence="10" key="1">
    <citation type="submission" date="2020-01" db="EMBL/GenBank/DDBJ databases">
        <title>Development of genomics and gene disruption for Polysphondylium violaceum indicates a role for the polyketide synthase stlB in stalk morphogenesis.</title>
        <authorList>
            <person name="Narita B."/>
            <person name="Kawabe Y."/>
            <person name="Kin K."/>
            <person name="Saito T."/>
            <person name="Gibbs R."/>
            <person name="Kuspa A."/>
            <person name="Muzny D."/>
            <person name="Queller D."/>
            <person name="Richards S."/>
            <person name="Strassman J."/>
            <person name="Sucgang R."/>
            <person name="Worley K."/>
            <person name="Schaap P."/>
        </authorList>
    </citation>
    <scope>NUCLEOTIDE SEQUENCE</scope>
    <source>
        <strain evidence="10">QSvi11</strain>
    </source>
</reference>
<evidence type="ECO:0000256" key="8">
    <source>
        <dbReference type="SAM" id="MobiDB-lite"/>
    </source>
</evidence>
<keyword evidence="6 7" id="KW-0687">Ribonucleoprotein</keyword>
<sequence length="2135" mass="241815">MSKTSLDQQLGAIKEKLHYVDVSRRRDSLLFDEVQAANIEMDAVLAMGQEGIKELIKLDARFKPFLSTLYSEESKQFNRVLKTSEENAVVDGQIAKFLQLQSNYFLLNSSHKALEWLIRRYRINEFNIDDIMSSIIPYHESNIFAKFLSLLRFEFNKKWNFLEGVRKSKLYITRDYFSKVIKNHTFFVEFLCNTIITYEKTDTISKSLISFFTALLLEIISDNSNFLTSDFLRQILPSLNFSLKSKNLDLQLGSFMILGLIVSKIQLKQEVIELLFKNTLKNCSNSINPAFTFLMVLFQKQTFTKLSNETLSLLVSIPSLCEILLDFYSQNKSLDRILNILFTYLCNNYKESSECFTLLHQLITDLPTDSYHAFIFNIIIKGYIDQDEDEQEENKINESTTTITRLLSPSIVQEQLEQLISSTHTPEVLKLLNRFSSQVLQKKTLSKSKSNTIFLQLQSYLPNERKEGISMLKNQINAGEQDFDDLSTFSTSICLRLVDSDTEIAVSAWTIPHLHKIVQSNQLLLSAQKCLAPSTSKFDNEQKKAIIQVITDKEFISSNQGREEIIFAVVQLVLDQICNQEMAIALLPLVNDLHPIFKGLSSLKKVADVQSIAKHIASNIASQVEATLPLVEFILQSTQQDEDITLSNSQLFLISCISLTKDVATDMALPLWKLVFSYSTKVFINSSQEDDDEDQVIAIDIDSITNDAAVYQQILSNSKNSHINVLAYTICNAIEGFKSITSESIMEELKQYEKDGSSMLVDALNSLSIGIFESKIKNIDTILKRLIKKFFGNQLVLFKFLSGFWNINNTGNNNNSTLILSSLGICKYLVGSKTFTPSHSILVPFILLLLNKNDSSIRSTSLDCIQEISDKISTTTATATGITLYQNTYDIQLKDETFSTLLSTLLSYRNEFTLDSQFLYHFVEKVLFNNNDNKLTKEEITSLGTFLIHSALNIQHPATKLAFLSSIQGIAPEFSITIVKNYLVELLDKFKDQSITVTETKILDLLLKKLISHNVLSSAKLRKEGVFAIFLNTLSMSQELSFEDDSFKYCVLDVTLSGITKDLLTSIPVKEQVSLVETVLSHFLSESTTVRDIARVVLTSILVDATTIVPLLLPSSGATTAKQRQPATPSTTATTNEPIPRYNSLLEIIRINSSKITNVMTLLPPIFGIIKRLDSNHQDAVEYCKQLAMSALLSIAQIVTVNKSDASTAESLFDIGAIVKAVENSNNLQTTNNSLLLLSFLSTKYPQKIFKFFDSVLKMLKFILVNGNDNFSLMILSKFLKELLPSLVQHGISLTTIFKLVLDSFSSIPKNHRLSIFNSVVKSVDYQQLHLLFYLILIKKIQGLRDMTNKLKDQEDAMDTNEETELDQFNDFVSILCDQIPVVEMSASLASITKYLNFISIDSGLCVADEESATTNSSDAKGENEIIQLLAKSNSKDNRLLQVNTLDFICERLCSRAYLESLSFQLDQEQKDLVEKHYLVAFENLLVLLKKITESMEALGRSGTGKEKYMKKLLSTVHLCMDRYSQLLSVQGFISTITQLLNHSDANVRRRSLVIFNEKITLIKNDLSSEDVVQFLTLLDSFSKIIENNNETETNKQTALLSFEILARNFATSHPSKFLSQIPIIIKSMGHSSHQVVSSSLICIATLCSELQSKTIPYIPQFFPLLLNTLTGSYKNAANEETETRTLLQISCISSLEMMLNKISKFLSPYLPQLLNALLHPRLTSHTSQQLSTKLFAQVKKLLTLITKNVEFRLLLPAMFSAYEFAIHSENDQSLICLFDFVGDISSNLGPKDIALHHKSIFKFYLQCFEFRKKYKNRVKNVDKVEEHIINSFMTLVMKLNENLFKPLFIKILDWALNVNNNSNENVEQEESEEDHDNKKLKTVNGKKSPVVKSKDNIMFFYKIVNSLASNLKTIFVPYYGYFMDESIHQLLNIFSSTPLSISNQTVSVINGNNSNNKRKKNSNNSSNSNNVESMEDQDTLCLVISALEKCFMYDTDGFLDKQKFEQVLPALANQLENQMGSLESYKTRINNYLAPCITQLAVAINQDLLWKHLNHTILMKTRSPYSLVRHSSLVVIHSLHKRLGEQLLPLLPETMPFISELMEDSVPEVEQLCQDVVKTIESHLGVEESISHYL</sequence>
<dbReference type="InterPro" id="IPR011989">
    <property type="entry name" value="ARM-like"/>
</dbReference>
<dbReference type="Proteomes" id="UP000695562">
    <property type="component" value="Unassembled WGS sequence"/>
</dbReference>
<proteinExistence type="inferred from homology"/>
<evidence type="ECO:0000256" key="1">
    <source>
        <dbReference type="ARBA" id="ARBA00004604"/>
    </source>
</evidence>
<feature type="region of interest" description="Disordered" evidence="8">
    <location>
        <begin position="1951"/>
        <end position="1973"/>
    </location>
</feature>
<dbReference type="PANTHER" id="PTHR13457">
    <property type="entry name" value="BAP28"/>
    <property type="match status" value="1"/>
</dbReference>
<dbReference type="SMART" id="SM01036">
    <property type="entry name" value="BP28CT"/>
    <property type="match status" value="1"/>
</dbReference>
<accession>A0A8J4VAV9</accession>
<dbReference type="InterPro" id="IPR040191">
    <property type="entry name" value="UTP10"/>
</dbReference>
<dbReference type="Pfam" id="PF08146">
    <property type="entry name" value="BP28CT"/>
    <property type="match status" value="1"/>
</dbReference>
<dbReference type="OrthoDB" id="31183at2759"/>
<dbReference type="SUPFAM" id="SSF48371">
    <property type="entry name" value="ARM repeat"/>
    <property type="match status" value="2"/>
</dbReference>
<organism evidence="10 11">
    <name type="scientific">Polysphondylium violaceum</name>
    <dbReference type="NCBI Taxonomy" id="133409"/>
    <lineage>
        <taxon>Eukaryota</taxon>
        <taxon>Amoebozoa</taxon>
        <taxon>Evosea</taxon>
        <taxon>Eumycetozoa</taxon>
        <taxon>Dictyostelia</taxon>
        <taxon>Dictyosteliales</taxon>
        <taxon>Dictyosteliaceae</taxon>
        <taxon>Polysphondylium</taxon>
    </lineage>
</organism>
<dbReference type="GO" id="GO:0030686">
    <property type="term" value="C:90S preribosome"/>
    <property type="evidence" value="ECO:0007669"/>
    <property type="project" value="TreeGrafter"/>
</dbReference>
<dbReference type="GO" id="GO:0034455">
    <property type="term" value="C:t-UTP complex"/>
    <property type="evidence" value="ECO:0007669"/>
    <property type="project" value="TreeGrafter"/>
</dbReference>
<name>A0A8J4VAV9_9MYCE</name>
<dbReference type="Gene3D" id="1.25.10.10">
    <property type="entry name" value="Leucine-rich Repeat Variant"/>
    <property type="match status" value="2"/>
</dbReference>
<evidence type="ECO:0000256" key="7">
    <source>
        <dbReference type="RuleBase" id="RU367065"/>
    </source>
</evidence>
<feature type="domain" description="BP28 C-terminal" evidence="9">
    <location>
        <begin position="1791"/>
        <end position="1999"/>
    </location>
</feature>
<comment type="caution">
    <text evidence="10">The sequence shown here is derived from an EMBL/GenBank/DDBJ whole genome shotgun (WGS) entry which is preliminary data.</text>
</comment>
<dbReference type="InterPro" id="IPR012954">
    <property type="entry name" value="BP28_C_dom"/>
</dbReference>
<gene>
    <name evidence="10" type="ORF">CYY_001105</name>
</gene>
<evidence type="ECO:0000313" key="11">
    <source>
        <dbReference type="Proteomes" id="UP000695562"/>
    </source>
</evidence>
<keyword evidence="11" id="KW-1185">Reference proteome</keyword>
<comment type="function">
    <text evidence="7">Involved in nucleolar processing of pre-18S ribosomal RNA.</text>
</comment>
<evidence type="ECO:0000256" key="6">
    <source>
        <dbReference type="ARBA" id="ARBA00023274"/>
    </source>
</evidence>
<comment type="similarity">
    <text evidence="2 7">Belongs to the HEATR1/UTP10 family.</text>
</comment>
<protein>
    <recommendedName>
        <fullName evidence="7">HEAT repeat-containing protein 1</fullName>
    </recommendedName>
</protein>
<dbReference type="EMBL" id="AJWJ01000025">
    <property type="protein sequence ID" value="KAF2077564.1"/>
    <property type="molecule type" value="Genomic_DNA"/>
</dbReference>
<evidence type="ECO:0000256" key="5">
    <source>
        <dbReference type="ARBA" id="ARBA00023242"/>
    </source>
</evidence>
<evidence type="ECO:0000313" key="10">
    <source>
        <dbReference type="EMBL" id="KAF2077564.1"/>
    </source>
</evidence>
<dbReference type="InterPro" id="IPR016024">
    <property type="entry name" value="ARM-type_fold"/>
</dbReference>
<keyword evidence="5 7" id="KW-0539">Nucleus</keyword>
<dbReference type="GO" id="GO:0032040">
    <property type="term" value="C:small-subunit processome"/>
    <property type="evidence" value="ECO:0007669"/>
    <property type="project" value="TreeGrafter"/>
</dbReference>
<dbReference type="GO" id="GO:0000462">
    <property type="term" value="P:maturation of SSU-rRNA from tricistronic rRNA transcript (SSU-rRNA, 5.8S rRNA, LSU-rRNA)"/>
    <property type="evidence" value="ECO:0007669"/>
    <property type="project" value="TreeGrafter"/>
</dbReference>
<evidence type="ECO:0000256" key="3">
    <source>
        <dbReference type="ARBA" id="ARBA00022517"/>
    </source>
</evidence>
<evidence type="ECO:0000256" key="2">
    <source>
        <dbReference type="ARBA" id="ARBA00010559"/>
    </source>
</evidence>
<dbReference type="GO" id="GO:0045943">
    <property type="term" value="P:positive regulation of transcription by RNA polymerase I"/>
    <property type="evidence" value="ECO:0007669"/>
    <property type="project" value="TreeGrafter"/>
</dbReference>
<dbReference type="PANTHER" id="PTHR13457:SF1">
    <property type="entry name" value="HEAT REPEAT-CONTAINING PROTEIN 1"/>
    <property type="match status" value="1"/>
</dbReference>
<comment type="subcellular location">
    <subcellularLocation>
        <location evidence="1 7">Nucleus</location>
        <location evidence="1 7">Nucleolus</location>
    </subcellularLocation>
</comment>
<keyword evidence="3 7" id="KW-0690">Ribosome biogenesis</keyword>
<keyword evidence="4 7" id="KW-0698">rRNA processing</keyword>
<dbReference type="GO" id="GO:0030515">
    <property type="term" value="F:snoRNA binding"/>
    <property type="evidence" value="ECO:0007669"/>
    <property type="project" value="TreeGrafter"/>
</dbReference>
<evidence type="ECO:0000259" key="9">
    <source>
        <dbReference type="SMART" id="SM01036"/>
    </source>
</evidence>
<evidence type="ECO:0000256" key="4">
    <source>
        <dbReference type="ARBA" id="ARBA00022552"/>
    </source>
</evidence>